<dbReference type="PANTHER" id="PTHR43409:SF16">
    <property type="entry name" value="SLR0320 PROTEIN"/>
    <property type="match status" value="1"/>
</dbReference>
<dbReference type="Proteomes" id="UP000463883">
    <property type="component" value="Chromosome"/>
</dbReference>
<dbReference type="KEGG" id="amic:Ami3637_00330"/>
<dbReference type="InterPro" id="IPR034466">
    <property type="entry name" value="Methyltransferase_Class_B"/>
</dbReference>
<dbReference type="SFLD" id="SFLDS00029">
    <property type="entry name" value="Radical_SAM"/>
    <property type="match status" value="1"/>
</dbReference>
<evidence type="ECO:0000259" key="7">
    <source>
        <dbReference type="PROSITE" id="PS51918"/>
    </source>
</evidence>
<dbReference type="CDD" id="cd02068">
    <property type="entry name" value="radical_SAM_B12_BD"/>
    <property type="match status" value="1"/>
</dbReference>
<accession>A0A6P1MHH6</accession>
<name>A0A6P1MHH6_9FIRM</name>
<evidence type="ECO:0000313" key="9">
    <source>
        <dbReference type="Proteomes" id="UP000463883"/>
    </source>
</evidence>
<evidence type="ECO:0000256" key="5">
    <source>
        <dbReference type="ARBA" id="ARBA00023014"/>
    </source>
</evidence>
<evidence type="ECO:0000256" key="2">
    <source>
        <dbReference type="ARBA" id="ARBA00022691"/>
    </source>
</evidence>
<dbReference type="InterPro" id="IPR058240">
    <property type="entry name" value="rSAM_sf"/>
</dbReference>
<evidence type="ECO:0000256" key="3">
    <source>
        <dbReference type="ARBA" id="ARBA00022723"/>
    </source>
</evidence>
<feature type="domain" description="B12-binding" evidence="6">
    <location>
        <begin position="40"/>
        <end position="185"/>
    </location>
</feature>
<dbReference type="SMART" id="SM00729">
    <property type="entry name" value="Elp3"/>
    <property type="match status" value="1"/>
</dbReference>
<evidence type="ECO:0000259" key="6">
    <source>
        <dbReference type="PROSITE" id="PS51332"/>
    </source>
</evidence>
<dbReference type="RefSeq" id="WP_162360814.1">
    <property type="nucleotide sequence ID" value="NZ_CP047591.1"/>
</dbReference>
<dbReference type="InterPro" id="IPR051198">
    <property type="entry name" value="BchE-like"/>
</dbReference>
<dbReference type="SFLD" id="SFLDG01082">
    <property type="entry name" value="B12-binding_domain_containing"/>
    <property type="match status" value="1"/>
</dbReference>
<reference evidence="8 9" key="1">
    <citation type="submission" date="2020-01" db="EMBL/GenBank/DDBJ databases">
        <title>Genomic analysis of Aminipila sp. CBA3637.</title>
        <authorList>
            <person name="Kim Y.B."/>
            <person name="Roh S.W."/>
        </authorList>
    </citation>
    <scope>NUCLEOTIDE SEQUENCE [LARGE SCALE GENOMIC DNA]</scope>
    <source>
        <strain evidence="8 9">CBA3637</strain>
    </source>
</reference>
<dbReference type="GO" id="GO:0031419">
    <property type="term" value="F:cobalamin binding"/>
    <property type="evidence" value="ECO:0007669"/>
    <property type="project" value="InterPro"/>
</dbReference>
<protein>
    <submittedName>
        <fullName evidence="8">Radical SAM protein</fullName>
    </submittedName>
</protein>
<dbReference type="EMBL" id="CP047591">
    <property type="protein sequence ID" value="QHI71036.1"/>
    <property type="molecule type" value="Genomic_DNA"/>
</dbReference>
<dbReference type="Gene3D" id="3.20.20.70">
    <property type="entry name" value="Aldolase class I"/>
    <property type="match status" value="1"/>
</dbReference>
<dbReference type="SUPFAM" id="SSF102114">
    <property type="entry name" value="Radical SAM enzymes"/>
    <property type="match status" value="1"/>
</dbReference>
<dbReference type="GO" id="GO:0003824">
    <property type="term" value="F:catalytic activity"/>
    <property type="evidence" value="ECO:0007669"/>
    <property type="project" value="InterPro"/>
</dbReference>
<comment type="cofactor">
    <cofactor evidence="1">
        <name>[4Fe-4S] cluster</name>
        <dbReference type="ChEBI" id="CHEBI:49883"/>
    </cofactor>
</comment>
<dbReference type="InterPro" id="IPR007197">
    <property type="entry name" value="rSAM"/>
</dbReference>
<evidence type="ECO:0000313" key="8">
    <source>
        <dbReference type="EMBL" id="QHI71036.1"/>
    </source>
</evidence>
<organism evidence="8 9">
    <name type="scientific">Aminipila terrae</name>
    <dbReference type="NCBI Taxonomy" id="2697030"/>
    <lineage>
        <taxon>Bacteria</taxon>
        <taxon>Bacillati</taxon>
        <taxon>Bacillota</taxon>
        <taxon>Clostridia</taxon>
        <taxon>Peptostreptococcales</taxon>
        <taxon>Anaerovoracaceae</taxon>
        <taxon>Aminipila</taxon>
    </lineage>
</organism>
<keyword evidence="3" id="KW-0479">Metal-binding</keyword>
<dbReference type="PROSITE" id="PS51918">
    <property type="entry name" value="RADICAL_SAM"/>
    <property type="match status" value="1"/>
</dbReference>
<dbReference type="SUPFAM" id="SSF52242">
    <property type="entry name" value="Cobalamin (vitamin B12)-binding domain"/>
    <property type="match status" value="1"/>
</dbReference>
<feature type="domain" description="Radical SAM core" evidence="7">
    <location>
        <begin position="225"/>
        <end position="459"/>
    </location>
</feature>
<evidence type="ECO:0000256" key="4">
    <source>
        <dbReference type="ARBA" id="ARBA00023004"/>
    </source>
</evidence>
<dbReference type="InterPro" id="IPR036724">
    <property type="entry name" value="Cobalamin-bd_sf"/>
</dbReference>
<dbReference type="CDD" id="cd01335">
    <property type="entry name" value="Radical_SAM"/>
    <property type="match status" value="1"/>
</dbReference>
<keyword evidence="5" id="KW-0411">Iron-sulfur</keyword>
<keyword evidence="9" id="KW-1185">Reference proteome</keyword>
<dbReference type="GO" id="GO:0005829">
    <property type="term" value="C:cytosol"/>
    <property type="evidence" value="ECO:0007669"/>
    <property type="project" value="TreeGrafter"/>
</dbReference>
<gene>
    <name evidence="8" type="ORF">Ami3637_00330</name>
</gene>
<dbReference type="InterPro" id="IPR013785">
    <property type="entry name" value="Aldolase_TIM"/>
</dbReference>
<dbReference type="Pfam" id="PF02310">
    <property type="entry name" value="B12-binding"/>
    <property type="match status" value="1"/>
</dbReference>
<dbReference type="Gene3D" id="3.40.50.280">
    <property type="entry name" value="Cobalamin-binding domain"/>
    <property type="match status" value="1"/>
</dbReference>
<sequence length="508" mass="58519">MKNLSEILFQGKERDVMLIQPHFLLRVLSQNQNKIVIEYWNSLNNQEPMGDFVNEPNHGLYSLAASVLQSGYTVEVLDFHTLDMVLRDKENRMIEYSDIEESIIKNKSKIYGISCITVTVDATLKIAEMIKKYHPDSLVVVGGIHPTINSQEMLKNRNIDIVIKGEGNIAIVELINCTKDSSDFDDIKGICYKDKNGNYVETHKRSCHDIDLDELPYPAYDLCSYESLPLMPRVFSSKGCPNGCAFCTCDSYFKTSYDDYKIQFRDPVKVVDEIEHLHKKYNIDFFDFGDLTFMVDKKRAHQLCNLLIERKLNHLRWWCQTTVGRLDAEDLALMRKAGCAQISMGIENSSQEVLDVMDKPVDFEKAINQCKLIRDADIQPVGYWLFGLGDETFEGANRLIQTICYFIENELNEITHIGIPVPYPGSPLYKSPEKFGYTIINHDFSNYWMNSDPLGYGTPNFRTTNLSEDHIYALWQYALMAATEKYKERNRRRMANKLNTLNHGGKSR</sequence>
<keyword evidence="4" id="KW-0408">Iron</keyword>
<dbReference type="GO" id="GO:0046872">
    <property type="term" value="F:metal ion binding"/>
    <property type="evidence" value="ECO:0007669"/>
    <property type="project" value="UniProtKB-KW"/>
</dbReference>
<proteinExistence type="predicted"/>
<dbReference type="AlphaFoldDB" id="A0A6P1MHH6"/>
<dbReference type="GO" id="GO:0051539">
    <property type="term" value="F:4 iron, 4 sulfur cluster binding"/>
    <property type="evidence" value="ECO:0007669"/>
    <property type="project" value="UniProtKB-KW"/>
</dbReference>
<evidence type="ECO:0000256" key="1">
    <source>
        <dbReference type="ARBA" id="ARBA00001966"/>
    </source>
</evidence>
<dbReference type="InterPro" id="IPR006638">
    <property type="entry name" value="Elp3/MiaA/NifB-like_rSAM"/>
</dbReference>
<dbReference type="SFLD" id="SFLDG01123">
    <property type="entry name" value="methyltransferase_(Class_B)"/>
    <property type="match status" value="1"/>
</dbReference>
<dbReference type="Pfam" id="PF04055">
    <property type="entry name" value="Radical_SAM"/>
    <property type="match status" value="1"/>
</dbReference>
<keyword evidence="2" id="KW-0949">S-adenosyl-L-methionine</keyword>
<dbReference type="InterPro" id="IPR006158">
    <property type="entry name" value="Cobalamin-bd"/>
</dbReference>
<dbReference type="PANTHER" id="PTHR43409">
    <property type="entry name" value="ANAEROBIC MAGNESIUM-PROTOPORPHYRIN IX MONOMETHYL ESTER CYCLASE-RELATED"/>
    <property type="match status" value="1"/>
</dbReference>
<dbReference type="PROSITE" id="PS51332">
    <property type="entry name" value="B12_BINDING"/>
    <property type="match status" value="1"/>
</dbReference>